<keyword evidence="2" id="KW-0812">Transmembrane</keyword>
<accession>A0A919LFG5</accession>
<dbReference type="AlphaFoldDB" id="A0A919LFG5"/>
<protein>
    <submittedName>
        <fullName evidence="3">Uncharacterized protein</fullName>
    </submittedName>
</protein>
<dbReference type="Proteomes" id="UP000600026">
    <property type="component" value="Unassembled WGS sequence"/>
</dbReference>
<proteinExistence type="predicted"/>
<evidence type="ECO:0000256" key="1">
    <source>
        <dbReference type="SAM" id="MobiDB-lite"/>
    </source>
</evidence>
<dbReference type="EMBL" id="BNEE01000006">
    <property type="protein sequence ID" value="GHI85922.1"/>
    <property type="molecule type" value="Genomic_DNA"/>
</dbReference>
<evidence type="ECO:0000256" key="2">
    <source>
        <dbReference type="SAM" id="Phobius"/>
    </source>
</evidence>
<feature type="transmembrane region" description="Helical" evidence="2">
    <location>
        <begin position="44"/>
        <end position="62"/>
    </location>
</feature>
<evidence type="ECO:0000313" key="4">
    <source>
        <dbReference type="Proteomes" id="UP000600026"/>
    </source>
</evidence>
<evidence type="ECO:0000313" key="3">
    <source>
        <dbReference type="EMBL" id="GHI85922.1"/>
    </source>
</evidence>
<keyword evidence="4" id="KW-1185">Reference proteome</keyword>
<keyword evidence="2" id="KW-1133">Transmembrane helix</keyword>
<gene>
    <name evidence="3" type="ORF">Sxan_32860</name>
</gene>
<name>A0A919LFG5_9ACTN</name>
<sequence length="103" mass="10851">MVLLALAANTSFGGLTVLMSLLARDNHLPHFFALKADRQVHRHGVVWLALVSAAGAGAQHLVTRSRRGTPTPATCPGALGGLLPPHPRRLPRPDRSAVPASGR</sequence>
<feature type="region of interest" description="Disordered" evidence="1">
    <location>
        <begin position="65"/>
        <end position="103"/>
    </location>
</feature>
<reference evidence="3" key="1">
    <citation type="submission" date="2020-09" db="EMBL/GenBank/DDBJ databases">
        <title>Whole genome shotgun sequence of Streptomyces xanthophaeus NBRC 12829.</title>
        <authorList>
            <person name="Komaki H."/>
            <person name="Tamura T."/>
        </authorList>
    </citation>
    <scope>NUCLEOTIDE SEQUENCE</scope>
    <source>
        <strain evidence="3">NBRC 12829</strain>
    </source>
</reference>
<organism evidence="3 4">
    <name type="scientific">Streptomyces xanthophaeus</name>
    <dbReference type="NCBI Taxonomy" id="67385"/>
    <lineage>
        <taxon>Bacteria</taxon>
        <taxon>Bacillati</taxon>
        <taxon>Actinomycetota</taxon>
        <taxon>Actinomycetes</taxon>
        <taxon>Kitasatosporales</taxon>
        <taxon>Streptomycetaceae</taxon>
        <taxon>Streptomyces</taxon>
    </lineage>
</organism>
<comment type="caution">
    <text evidence="3">The sequence shown here is derived from an EMBL/GenBank/DDBJ whole genome shotgun (WGS) entry which is preliminary data.</text>
</comment>
<feature type="transmembrane region" description="Helical" evidence="2">
    <location>
        <begin position="6"/>
        <end position="23"/>
    </location>
</feature>
<keyword evidence="2" id="KW-0472">Membrane</keyword>